<accession>A0A6N7PHD5</accession>
<evidence type="ECO:0000256" key="4">
    <source>
        <dbReference type="ARBA" id="ARBA00023163"/>
    </source>
</evidence>
<dbReference type="InterPro" id="IPR000551">
    <property type="entry name" value="MerR-type_HTH_dom"/>
</dbReference>
<dbReference type="GO" id="GO:0003700">
    <property type="term" value="F:DNA-binding transcription factor activity"/>
    <property type="evidence" value="ECO:0007669"/>
    <property type="project" value="InterPro"/>
</dbReference>
<evidence type="ECO:0000313" key="8">
    <source>
        <dbReference type="Proteomes" id="UP000440224"/>
    </source>
</evidence>
<dbReference type="GO" id="GO:0003677">
    <property type="term" value="F:DNA binding"/>
    <property type="evidence" value="ECO:0007669"/>
    <property type="project" value="UniProtKB-KW"/>
</dbReference>
<feature type="region of interest" description="Disordered" evidence="5">
    <location>
        <begin position="1"/>
        <end position="33"/>
    </location>
</feature>
<dbReference type="Pfam" id="PF13411">
    <property type="entry name" value="MerR_1"/>
    <property type="match status" value="1"/>
</dbReference>
<dbReference type="SUPFAM" id="SSF46955">
    <property type="entry name" value="Putative DNA-binding domain"/>
    <property type="match status" value="1"/>
</dbReference>
<dbReference type="OrthoDB" id="9802944at2"/>
<dbReference type="Proteomes" id="UP000440224">
    <property type="component" value="Unassembled WGS sequence"/>
</dbReference>
<sequence>MRRVQGEAPLGGCGERGAELPARGGAEPRVRSRVRVPRDGAVHGGSAVMDVVISSKEAARPSVDREAYPYRMKDLCERTGLPRQVIHFYIQQGLVPEGHKTGRNMAYYGEEHLARILLVRKLQHERFLPLRAIKALLDERDEAFSPAQRSFVHEVKSRLSRALGARADRPTTVDANELIQKLGLSRKDLEDMVELGLIAAAEEHDAKGRARLVVASDDTWILETYAELRAIGFDESKGFSARDILMYEEAMSALFAREAKILAERLSSLSPERAAHMVERAMPIINAFLVRYHDALARNFLATL</sequence>
<comment type="caution">
    <text evidence="7">The sequence shown here is derived from an EMBL/GenBank/DDBJ whole genome shotgun (WGS) entry which is preliminary data.</text>
</comment>
<keyword evidence="2" id="KW-0805">Transcription regulation</keyword>
<dbReference type="InterPro" id="IPR047057">
    <property type="entry name" value="MerR_fam"/>
</dbReference>
<gene>
    <name evidence="7" type="ORF">GF068_05490</name>
</gene>
<evidence type="ECO:0000256" key="5">
    <source>
        <dbReference type="SAM" id="MobiDB-lite"/>
    </source>
</evidence>
<dbReference type="InterPro" id="IPR009061">
    <property type="entry name" value="DNA-bd_dom_put_sf"/>
</dbReference>
<reference evidence="7 8" key="1">
    <citation type="submission" date="2019-10" db="EMBL/GenBank/DDBJ databases">
        <title>A soil myxobacterium in the family Polyangiaceae.</title>
        <authorList>
            <person name="Li Y."/>
            <person name="Wang J."/>
        </authorList>
    </citation>
    <scope>NUCLEOTIDE SEQUENCE [LARGE SCALE GENOMIC DNA]</scope>
    <source>
        <strain evidence="7 8">DSM 14734</strain>
    </source>
</reference>
<feature type="domain" description="HTH merR-type" evidence="6">
    <location>
        <begin position="69"/>
        <end position="139"/>
    </location>
</feature>
<evidence type="ECO:0000256" key="2">
    <source>
        <dbReference type="ARBA" id="ARBA00023015"/>
    </source>
</evidence>
<keyword evidence="1" id="KW-0678">Repressor</keyword>
<dbReference type="PANTHER" id="PTHR30204">
    <property type="entry name" value="REDOX-CYCLING DRUG-SENSING TRANSCRIPTIONAL ACTIVATOR SOXR"/>
    <property type="match status" value="1"/>
</dbReference>
<evidence type="ECO:0000256" key="1">
    <source>
        <dbReference type="ARBA" id="ARBA00022491"/>
    </source>
</evidence>
<dbReference type="PANTHER" id="PTHR30204:SF69">
    <property type="entry name" value="MERR-FAMILY TRANSCRIPTIONAL REGULATOR"/>
    <property type="match status" value="1"/>
</dbReference>
<dbReference type="AlphaFoldDB" id="A0A6N7PHD5"/>
<keyword evidence="8" id="KW-1185">Reference proteome</keyword>
<evidence type="ECO:0000313" key="7">
    <source>
        <dbReference type="EMBL" id="MRG91378.1"/>
    </source>
</evidence>
<organism evidence="7 8">
    <name type="scientific">Polyangium spumosum</name>
    <dbReference type="NCBI Taxonomy" id="889282"/>
    <lineage>
        <taxon>Bacteria</taxon>
        <taxon>Pseudomonadati</taxon>
        <taxon>Myxococcota</taxon>
        <taxon>Polyangia</taxon>
        <taxon>Polyangiales</taxon>
        <taxon>Polyangiaceae</taxon>
        <taxon>Polyangium</taxon>
    </lineage>
</organism>
<dbReference type="SMART" id="SM00422">
    <property type="entry name" value="HTH_MERR"/>
    <property type="match status" value="1"/>
</dbReference>
<keyword evidence="4" id="KW-0804">Transcription</keyword>
<protein>
    <submittedName>
        <fullName evidence="7">MerR family transcriptional regulator</fullName>
    </submittedName>
</protein>
<name>A0A6N7PHD5_9BACT</name>
<evidence type="ECO:0000259" key="6">
    <source>
        <dbReference type="PROSITE" id="PS50937"/>
    </source>
</evidence>
<evidence type="ECO:0000256" key="3">
    <source>
        <dbReference type="ARBA" id="ARBA00023125"/>
    </source>
</evidence>
<dbReference type="PROSITE" id="PS50937">
    <property type="entry name" value="HTH_MERR_2"/>
    <property type="match status" value="1"/>
</dbReference>
<keyword evidence="3" id="KW-0238">DNA-binding</keyword>
<proteinExistence type="predicted"/>
<dbReference type="Gene3D" id="1.10.1660.10">
    <property type="match status" value="1"/>
</dbReference>
<dbReference type="EMBL" id="WJIE01000001">
    <property type="protein sequence ID" value="MRG91378.1"/>
    <property type="molecule type" value="Genomic_DNA"/>
</dbReference>